<reference evidence="1" key="1">
    <citation type="journal article" date="2009" name="PLoS Genet.">
        <title>Sequencing, mapping, and analysis of 27,455 maize full-length cDNAs.</title>
        <authorList>
            <person name="Soderlund C."/>
            <person name="Descour A."/>
            <person name="Kudrna D."/>
            <person name="Bomhoff M."/>
            <person name="Boyd L."/>
            <person name="Currie J."/>
            <person name="Angelova A."/>
            <person name="Collura K."/>
            <person name="Wissotski M."/>
            <person name="Ashley E."/>
            <person name="Morrow D."/>
            <person name="Fernandes J."/>
            <person name="Walbot V."/>
            <person name="Yu Y."/>
        </authorList>
    </citation>
    <scope>NUCLEOTIDE SEQUENCE</scope>
    <source>
        <strain evidence="1">B73</strain>
    </source>
</reference>
<dbReference type="HOGENOM" id="CLU_2834898_0_0_1"/>
<accession>B4FC37</accession>
<organism evidence="1">
    <name type="scientific">Zea mays</name>
    <name type="common">Maize</name>
    <dbReference type="NCBI Taxonomy" id="4577"/>
    <lineage>
        <taxon>Eukaryota</taxon>
        <taxon>Viridiplantae</taxon>
        <taxon>Streptophyta</taxon>
        <taxon>Embryophyta</taxon>
        <taxon>Tracheophyta</taxon>
        <taxon>Spermatophyta</taxon>
        <taxon>Magnoliopsida</taxon>
        <taxon>Liliopsida</taxon>
        <taxon>Poales</taxon>
        <taxon>Poaceae</taxon>
        <taxon>PACMAD clade</taxon>
        <taxon>Panicoideae</taxon>
        <taxon>Andropogonodae</taxon>
        <taxon>Andropogoneae</taxon>
        <taxon>Tripsacinae</taxon>
        <taxon>Zea</taxon>
    </lineage>
</organism>
<dbReference type="AlphaFoldDB" id="B4FC37"/>
<sequence>MFARTRKQVSVLSDPTVHWFCHLESMDSVVSGPIVSRCGTTRNCHLDMDSVVSGSIVSRCGSIRNR</sequence>
<dbReference type="EMBL" id="BT034675">
    <property type="protein sequence ID" value="ACF79680.1"/>
    <property type="molecule type" value="mRNA"/>
</dbReference>
<evidence type="ECO:0000313" key="1">
    <source>
        <dbReference type="EMBL" id="ACF79680.1"/>
    </source>
</evidence>
<protein>
    <submittedName>
        <fullName evidence="1">Uncharacterized protein</fullName>
    </submittedName>
</protein>
<name>B4FC37_MAIZE</name>
<proteinExistence type="evidence at transcript level"/>